<dbReference type="InterPro" id="IPR038695">
    <property type="entry name" value="Saro_0823-like_sf"/>
</dbReference>
<evidence type="ECO:0000313" key="2">
    <source>
        <dbReference type="EMBL" id="AKJ70725.1"/>
    </source>
</evidence>
<accession>A0A0G3EUT1</accession>
<organism evidence="2 3">
    <name type="scientific">Pandoraea thiooxydans</name>
    <dbReference type="NCBI Taxonomy" id="445709"/>
    <lineage>
        <taxon>Bacteria</taxon>
        <taxon>Pseudomonadati</taxon>
        <taxon>Pseudomonadota</taxon>
        <taxon>Betaproteobacteria</taxon>
        <taxon>Burkholderiales</taxon>
        <taxon>Burkholderiaceae</taxon>
        <taxon>Pandoraea</taxon>
    </lineage>
</organism>
<dbReference type="PANTHER" id="PTHR37953">
    <property type="entry name" value="UPF0127 PROTEIN MJ1496"/>
    <property type="match status" value="1"/>
</dbReference>
<dbReference type="STRING" id="445709.ABW99_19625"/>
<feature type="chain" id="PRO_5002553408" description="DUF192 domain-containing protein" evidence="1">
    <location>
        <begin position="27"/>
        <end position="154"/>
    </location>
</feature>
<evidence type="ECO:0008006" key="4">
    <source>
        <dbReference type="Google" id="ProtNLM"/>
    </source>
</evidence>
<feature type="signal peptide" evidence="1">
    <location>
        <begin position="1"/>
        <end position="26"/>
    </location>
</feature>
<dbReference type="RefSeq" id="WP_047216824.1">
    <property type="nucleotide sequence ID" value="NZ_CP011568.3"/>
</dbReference>
<protein>
    <recommendedName>
        <fullName evidence="4">DUF192 domain-containing protein</fullName>
    </recommendedName>
</protein>
<reference evidence="3" key="1">
    <citation type="submission" date="2015-06" db="EMBL/GenBank/DDBJ databases">
        <authorList>
            <person name="Lim Y.L."/>
            <person name="Ee R."/>
            <person name="Yong D."/>
            <person name="How K.Y."/>
            <person name="Yin W.F."/>
            <person name="Chan K.G."/>
        </authorList>
    </citation>
    <scope>NUCLEOTIDE SEQUENCE [LARGE SCALE GENOMIC DNA]</scope>
    <source>
        <strain evidence="3">DSM 25325</strain>
    </source>
</reference>
<dbReference type="PATRIC" id="fig|445709.3.peg.4119"/>
<sequence>MLRKISPLLCGFSVAALSFFSSTATAQIKPASQFPTTELTAGIYLIKAEVAANEPDREQGLMYRTQLPANQGMLFIFEQPAGHCFWMKNTFLPLSIAFLADDGTIVNIERMAPQTENNHCPTQAVRFALEMNQGWFSEKGIKPGMRISGLPQPR</sequence>
<evidence type="ECO:0000256" key="1">
    <source>
        <dbReference type="SAM" id="SignalP"/>
    </source>
</evidence>
<dbReference type="InterPro" id="IPR003795">
    <property type="entry name" value="DUF192"/>
</dbReference>
<dbReference type="Gene3D" id="2.60.120.1140">
    <property type="entry name" value="Protein of unknown function DUF192"/>
    <property type="match status" value="1"/>
</dbReference>
<evidence type="ECO:0000313" key="3">
    <source>
        <dbReference type="Proteomes" id="UP000036700"/>
    </source>
</evidence>
<dbReference type="AlphaFoldDB" id="A0A0G3EUT1"/>
<keyword evidence="1" id="KW-0732">Signal</keyword>
<name>A0A0G3EUT1_9BURK</name>
<dbReference type="KEGG" id="ptx:ABW99_19625"/>
<proteinExistence type="predicted"/>
<dbReference type="Proteomes" id="UP000036700">
    <property type="component" value="Chromosome"/>
</dbReference>
<dbReference type="Pfam" id="PF02643">
    <property type="entry name" value="DUF192"/>
    <property type="match status" value="1"/>
</dbReference>
<dbReference type="PANTHER" id="PTHR37953:SF1">
    <property type="entry name" value="UPF0127 PROTEIN MJ1496"/>
    <property type="match status" value="1"/>
</dbReference>
<gene>
    <name evidence="2" type="ORF">ABW99_19625</name>
</gene>
<dbReference type="EMBL" id="CP011568">
    <property type="protein sequence ID" value="AKJ70725.1"/>
    <property type="molecule type" value="Genomic_DNA"/>
</dbReference>
<keyword evidence="3" id="KW-1185">Reference proteome</keyword>